<dbReference type="RefSeq" id="WP_330086669.1">
    <property type="nucleotide sequence ID" value="NZ_JAUGZK010000002.1"/>
</dbReference>
<comment type="caution">
    <text evidence="3">The sequence shown here is derived from an EMBL/GenBank/DDBJ whole genome shotgun (WGS) entry which is preliminary data.</text>
</comment>
<evidence type="ECO:0000256" key="2">
    <source>
        <dbReference type="SAM" id="MobiDB-lite"/>
    </source>
</evidence>
<organism evidence="3 4">
    <name type="scientific">Alkalimonas mucilaginosa</name>
    <dbReference type="NCBI Taxonomy" id="3057676"/>
    <lineage>
        <taxon>Bacteria</taxon>
        <taxon>Pseudomonadati</taxon>
        <taxon>Pseudomonadota</taxon>
        <taxon>Gammaproteobacteria</taxon>
        <taxon>Alkalimonas</taxon>
    </lineage>
</organism>
<reference evidence="3 4" key="1">
    <citation type="submission" date="2023-06" db="EMBL/GenBank/DDBJ databases">
        <title>Alkalimonas sp., MEB004 an alkaliphilic bacterium isolated from Lonar Lake, India.</title>
        <authorList>
            <person name="Joshi A."/>
            <person name="Thite S."/>
        </authorList>
    </citation>
    <scope>NUCLEOTIDE SEQUENCE [LARGE SCALE GENOMIC DNA]</scope>
    <source>
        <strain evidence="3 4">MEB004</strain>
    </source>
</reference>
<sequence length="314" mass="35762">MKKVLWLLGAALLLVFWWLQSRQELSQQQRVPAPLSEPSLAVTQTSPAVSTLSQLDSEVSPEWAGARTDREWHENVSPPETADQSAAESLHCPGVEELHAHPGRSELDTWFQQDLMFNNWSEDFFWQMGEAGMLLEAQAGNVLAMRALALYYGEPGVELTDSEQQPEREPDRHQARFWLYQAALADMPTTFTINALLFLDEANQLELTYSEDGVLPEPYFSQHRELLIAALAQKKFDLWVTPVLQQMSAGSGSWLAHLAFSEDEVQQAEEQLAALKAEWRFHRSQRGQSEHIEIQMPPEVAEWFELSRLAAECW</sequence>
<feature type="region of interest" description="Disordered" evidence="2">
    <location>
        <begin position="67"/>
        <end position="88"/>
    </location>
</feature>
<accession>A0ABU7JCU6</accession>
<dbReference type="Proteomes" id="UP001339167">
    <property type="component" value="Unassembled WGS sequence"/>
</dbReference>
<evidence type="ECO:0000313" key="3">
    <source>
        <dbReference type="EMBL" id="MEE2023315.1"/>
    </source>
</evidence>
<feature type="coiled-coil region" evidence="1">
    <location>
        <begin position="258"/>
        <end position="285"/>
    </location>
</feature>
<evidence type="ECO:0000256" key="1">
    <source>
        <dbReference type="SAM" id="Coils"/>
    </source>
</evidence>
<keyword evidence="4" id="KW-1185">Reference proteome</keyword>
<protein>
    <submittedName>
        <fullName evidence="3">Uncharacterized protein</fullName>
    </submittedName>
</protein>
<name>A0ABU7JCU6_9GAMM</name>
<gene>
    <name evidence="3" type="ORF">QWF21_03585</name>
</gene>
<proteinExistence type="predicted"/>
<keyword evidence="1" id="KW-0175">Coiled coil</keyword>
<dbReference type="EMBL" id="JAUGZK010000002">
    <property type="protein sequence ID" value="MEE2023315.1"/>
    <property type="molecule type" value="Genomic_DNA"/>
</dbReference>
<evidence type="ECO:0000313" key="4">
    <source>
        <dbReference type="Proteomes" id="UP001339167"/>
    </source>
</evidence>